<dbReference type="AlphaFoldDB" id="A0AAN8WNK2"/>
<evidence type="ECO:0000256" key="3">
    <source>
        <dbReference type="ARBA" id="ARBA00006369"/>
    </source>
</evidence>
<dbReference type="PROSITE" id="PS50833">
    <property type="entry name" value="BRIX"/>
    <property type="match status" value="1"/>
</dbReference>
<keyword evidence="9" id="KW-1185">Reference proteome</keyword>
<comment type="function">
    <text evidence="1">Required for biogenesis of the 60S ribosomal subunit.</text>
</comment>
<dbReference type="PANTHER" id="PTHR13634">
    <property type="entry name" value="RIBOSOME BIOGENESIS PROTEIN BRIX"/>
    <property type="match status" value="1"/>
</dbReference>
<dbReference type="GO" id="GO:0006364">
    <property type="term" value="P:rRNA processing"/>
    <property type="evidence" value="ECO:0007669"/>
    <property type="project" value="InterPro"/>
</dbReference>
<protein>
    <recommendedName>
        <fullName evidence="4">Ribosome biogenesis protein BRX1 homolog</fullName>
    </recommendedName>
</protein>
<dbReference type="GO" id="GO:0000027">
    <property type="term" value="P:ribosomal large subunit assembly"/>
    <property type="evidence" value="ECO:0007669"/>
    <property type="project" value="TreeGrafter"/>
</dbReference>
<sequence>MGKRKAKVLEEETAPQLPTLVRDSDAPVVKKTKWTNKQRVLIFGARGLSFRDRHLMLDLRNLMPHSRTESKKERKDDIWIINEMAEMKNCNKCIYFEGRKKKDLYMWIANVPQGPSVKFLVLNVHTMLELKLTGNCLRGSRPLLSFDITFNEPHWAVIKELLIQTFGTPNYQPKSQPFHDHVFSFSVLDNKIWFRNYEVLQTDGKLAEIGPRFVLDPIKIFNGSFGGGTLWENPHFVNPNT</sequence>
<evidence type="ECO:0000256" key="6">
    <source>
        <dbReference type="ARBA" id="ARBA00023242"/>
    </source>
</evidence>
<evidence type="ECO:0000256" key="1">
    <source>
        <dbReference type="ARBA" id="ARBA00003439"/>
    </source>
</evidence>
<dbReference type="GO" id="GO:0005730">
    <property type="term" value="C:nucleolus"/>
    <property type="evidence" value="ECO:0007669"/>
    <property type="project" value="UniProtKB-SubCell"/>
</dbReference>
<feature type="non-terminal residue" evidence="8">
    <location>
        <position position="241"/>
    </location>
</feature>
<dbReference type="Proteomes" id="UP001381693">
    <property type="component" value="Unassembled WGS sequence"/>
</dbReference>
<keyword evidence="6" id="KW-0539">Nucleus</keyword>
<evidence type="ECO:0000259" key="7">
    <source>
        <dbReference type="PROSITE" id="PS50833"/>
    </source>
</evidence>
<evidence type="ECO:0000256" key="4">
    <source>
        <dbReference type="ARBA" id="ARBA00020522"/>
    </source>
</evidence>
<comment type="subcellular location">
    <subcellularLocation>
        <location evidence="2">Nucleus</location>
        <location evidence="2">Nucleolus</location>
    </subcellularLocation>
</comment>
<dbReference type="InterPro" id="IPR026532">
    <property type="entry name" value="BRX1"/>
</dbReference>
<dbReference type="PANTHER" id="PTHR13634:SF0">
    <property type="entry name" value="RIBOSOME BIOGENESIS PROTEIN BRX1 HOMOLOG"/>
    <property type="match status" value="1"/>
</dbReference>
<name>A0AAN8WNK2_HALRR</name>
<accession>A0AAN8WNK2</accession>
<evidence type="ECO:0000256" key="2">
    <source>
        <dbReference type="ARBA" id="ARBA00004604"/>
    </source>
</evidence>
<dbReference type="SMART" id="SM00879">
    <property type="entry name" value="Brix"/>
    <property type="match status" value="1"/>
</dbReference>
<feature type="domain" description="Brix" evidence="7">
    <location>
        <begin position="38"/>
        <end position="226"/>
    </location>
</feature>
<evidence type="ECO:0000313" key="9">
    <source>
        <dbReference type="Proteomes" id="UP001381693"/>
    </source>
</evidence>
<organism evidence="8 9">
    <name type="scientific">Halocaridina rubra</name>
    <name type="common">Hawaiian red shrimp</name>
    <dbReference type="NCBI Taxonomy" id="373956"/>
    <lineage>
        <taxon>Eukaryota</taxon>
        <taxon>Metazoa</taxon>
        <taxon>Ecdysozoa</taxon>
        <taxon>Arthropoda</taxon>
        <taxon>Crustacea</taxon>
        <taxon>Multicrustacea</taxon>
        <taxon>Malacostraca</taxon>
        <taxon>Eumalacostraca</taxon>
        <taxon>Eucarida</taxon>
        <taxon>Decapoda</taxon>
        <taxon>Pleocyemata</taxon>
        <taxon>Caridea</taxon>
        <taxon>Atyoidea</taxon>
        <taxon>Atyidae</taxon>
        <taxon>Halocaridina</taxon>
    </lineage>
</organism>
<dbReference type="GO" id="GO:0019843">
    <property type="term" value="F:rRNA binding"/>
    <property type="evidence" value="ECO:0007669"/>
    <property type="project" value="InterPro"/>
</dbReference>
<dbReference type="EMBL" id="JAXCGZ010016549">
    <property type="protein sequence ID" value="KAK7069402.1"/>
    <property type="molecule type" value="Genomic_DNA"/>
</dbReference>
<reference evidence="8 9" key="1">
    <citation type="submission" date="2023-11" db="EMBL/GenBank/DDBJ databases">
        <title>Halocaridina rubra genome assembly.</title>
        <authorList>
            <person name="Smith C."/>
        </authorList>
    </citation>
    <scope>NUCLEOTIDE SEQUENCE [LARGE SCALE GENOMIC DNA]</scope>
    <source>
        <strain evidence="8">EP-1</strain>
        <tissue evidence="8">Whole</tissue>
    </source>
</reference>
<keyword evidence="5" id="KW-0690">Ribosome biogenesis</keyword>
<comment type="caution">
    <text evidence="8">The sequence shown here is derived from an EMBL/GenBank/DDBJ whole genome shotgun (WGS) entry which is preliminary data.</text>
</comment>
<dbReference type="SUPFAM" id="SSF52954">
    <property type="entry name" value="Class II aaRS ABD-related"/>
    <property type="match status" value="1"/>
</dbReference>
<comment type="similarity">
    <text evidence="3">Belongs to the BRX1 family.</text>
</comment>
<evidence type="ECO:0000256" key="5">
    <source>
        <dbReference type="ARBA" id="ARBA00022517"/>
    </source>
</evidence>
<dbReference type="InterPro" id="IPR007109">
    <property type="entry name" value="Brix"/>
</dbReference>
<evidence type="ECO:0000313" key="8">
    <source>
        <dbReference type="EMBL" id="KAK7069402.1"/>
    </source>
</evidence>
<dbReference type="Pfam" id="PF04427">
    <property type="entry name" value="Brix"/>
    <property type="match status" value="1"/>
</dbReference>
<proteinExistence type="inferred from homology"/>
<gene>
    <name evidence="8" type="primary">BRIX1</name>
    <name evidence="8" type="ORF">SK128_025490</name>
</gene>